<evidence type="ECO:0000256" key="4">
    <source>
        <dbReference type="ARBA" id="ARBA00022679"/>
    </source>
</evidence>
<dbReference type="InterPro" id="IPR050297">
    <property type="entry name" value="LipidA_mod_glycosyltrf_83"/>
</dbReference>
<evidence type="ECO:0000256" key="8">
    <source>
        <dbReference type="SAM" id="Phobius"/>
    </source>
</evidence>
<evidence type="ECO:0000256" key="5">
    <source>
        <dbReference type="ARBA" id="ARBA00022692"/>
    </source>
</evidence>
<proteinExistence type="predicted"/>
<comment type="caution">
    <text evidence="9">The sequence shown here is derived from an EMBL/GenBank/DDBJ whole genome shotgun (WGS) entry which is preliminary data.</text>
</comment>
<accession>A0ABW2C8C9</accession>
<reference evidence="10" key="1">
    <citation type="journal article" date="2019" name="Int. J. Syst. Evol. Microbiol.">
        <title>The Global Catalogue of Microorganisms (GCM) 10K type strain sequencing project: providing services to taxonomists for standard genome sequencing and annotation.</title>
        <authorList>
            <consortium name="The Broad Institute Genomics Platform"/>
            <consortium name="The Broad Institute Genome Sequencing Center for Infectious Disease"/>
            <person name="Wu L."/>
            <person name="Ma J."/>
        </authorList>
    </citation>
    <scope>NUCLEOTIDE SEQUENCE [LARGE SCALE GENOMIC DNA]</scope>
    <source>
        <strain evidence="10">KCTC 32255</strain>
    </source>
</reference>
<evidence type="ECO:0000256" key="1">
    <source>
        <dbReference type="ARBA" id="ARBA00004651"/>
    </source>
</evidence>
<feature type="transmembrane region" description="Helical" evidence="8">
    <location>
        <begin position="411"/>
        <end position="431"/>
    </location>
</feature>
<organism evidence="9 10">
    <name type="scientific">Haloechinothrix salitolerans</name>
    <dbReference type="NCBI Taxonomy" id="926830"/>
    <lineage>
        <taxon>Bacteria</taxon>
        <taxon>Bacillati</taxon>
        <taxon>Actinomycetota</taxon>
        <taxon>Actinomycetes</taxon>
        <taxon>Pseudonocardiales</taxon>
        <taxon>Pseudonocardiaceae</taxon>
        <taxon>Haloechinothrix</taxon>
    </lineage>
</organism>
<keyword evidence="7 8" id="KW-0472">Membrane</keyword>
<keyword evidence="10" id="KW-1185">Reference proteome</keyword>
<evidence type="ECO:0000256" key="6">
    <source>
        <dbReference type="ARBA" id="ARBA00022989"/>
    </source>
</evidence>
<keyword evidence="5 8" id="KW-0812">Transmembrane</keyword>
<dbReference type="EMBL" id="JBHSXX010000001">
    <property type="protein sequence ID" value="MFC6870767.1"/>
    <property type="molecule type" value="Genomic_DNA"/>
</dbReference>
<feature type="transmembrane region" description="Helical" evidence="8">
    <location>
        <begin position="184"/>
        <end position="208"/>
    </location>
</feature>
<keyword evidence="3" id="KW-0328">Glycosyltransferase</keyword>
<dbReference type="Proteomes" id="UP001596337">
    <property type="component" value="Unassembled WGS sequence"/>
</dbReference>
<feature type="transmembrane region" description="Helical" evidence="8">
    <location>
        <begin position="467"/>
        <end position="488"/>
    </location>
</feature>
<protein>
    <submittedName>
        <fullName evidence="9">Glycosyltransferase family 39 protein</fullName>
    </submittedName>
</protein>
<feature type="transmembrane region" description="Helical" evidence="8">
    <location>
        <begin position="121"/>
        <end position="139"/>
    </location>
</feature>
<name>A0ABW2C8C9_9PSEU</name>
<feature type="transmembrane region" description="Helical" evidence="8">
    <location>
        <begin position="229"/>
        <end position="248"/>
    </location>
</feature>
<evidence type="ECO:0000256" key="3">
    <source>
        <dbReference type="ARBA" id="ARBA00022676"/>
    </source>
</evidence>
<feature type="transmembrane region" description="Helical" evidence="8">
    <location>
        <begin position="146"/>
        <end position="164"/>
    </location>
</feature>
<feature type="transmembrane region" description="Helical" evidence="8">
    <location>
        <begin position="31"/>
        <end position="51"/>
    </location>
</feature>
<feature type="transmembrane region" description="Helical" evidence="8">
    <location>
        <begin position="443"/>
        <end position="461"/>
    </location>
</feature>
<dbReference type="RefSeq" id="WP_345393596.1">
    <property type="nucleotide sequence ID" value="NZ_BAABLA010000020.1"/>
</dbReference>
<gene>
    <name evidence="9" type="ORF">ACFQGD_26920</name>
</gene>
<sequence>METNQGIGTRGVGLGSEPRGHRVRGILARHWLLAILLAGGVALRVLAWLAYQPALLYFDSFRYLDNIGIHNPAGLHPIGYDLLILRPLLSVGGLDLVSAVQHVAGLGCAVGLYALALRLRAPTWLGAIAAAPVLLDAYIVQIEQMIMSDIWLLVALVVMLWLLLGTRSTSGAPNPRRAALAGLVLGIAVALRMIAISLVVPAVIYLIIAGGAWRAWRDRDALRVIAQRTGAFLVMFAVVIGSYAGYFYTQTGKIGLSNASANVLYSRAAVVADCAELDLDPILRLACPTEPVGQRRPDYYAHRAADEEWVDTFPPGTNIPRVQHEFGIEVFKAQPLDVLGAVVVDFLKGFRPARTDAPNDVSVARWHFQREYQYYNHRNITVAYSREYDGEAPSDIPAIGSFLRSYQLTVGYTPGPLLAAFGVIAIAALLGVGRARTSGLRSAALLSVGMGVTILFASAAFEFSWRYQLPGIVLLPIAGVIGIVALWGRRRHLWN</sequence>
<keyword evidence="2" id="KW-1003">Cell membrane</keyword>
<evidence type="ECO:0000313" key="10">
    <source>
        <dbReference type="Proteomes" id="UP001596337"/>
    </source>
</evidence>
<dbReference type="PANTHER" id="PTHR33908:SF11">
    <property type="entry name" value="MEMBRANE PROTEIN"/>
    <property type="match status" value="1"/>
</dbReference>
<keyword evidence="4" id="KW-0808">Transferase</keyword>
<comment type="subcellular location">
    <subcellularLocation>
        <location evidence="1">Cell membrane</location>
        <topology evidence="1">Multi-pass membrane protein</topology>
    </subcellularLocation>
</comment>
<dbReference type="PANTHER" id="PTHR33908">
    <property type="entry name" value="MANNOSYLTRANSFERASE YKCB-RELATED"/>
    <property type="match status" value="1"/>
</dbReference>
<evidence type="ECO:0000313" key="9">
    <source>
        <dbReference type="EMBL" id="MFC6870767.1"/>
    </source>
</evidence>
<keyword evidence="6 8" id="KW-1133">Transmembrane helix</keyword>
<evidence type="ECO:0000256" key="7">
    <source>
        <dbReference type="ARBA" id="ARBA00023136"/>
    </source>
</evidence>
<evidence type="ECO:0000256" key="2">
    <source>
        <dbReference type="ARBA" id="ARBA00022475"/>
    </source>
</evidence>